<accession>A0A5N0ECT7</accession>
<sequence>MSDWNASIIEEFHANAGKVGGPFEGHDLLLLTTTGAKSGLPRTSPVAFIRDQDRVVIIASKAGAPTSPDWYHNLRANPEVSVEIGTETHKATATPITEGPERDRLYAAMVEVMPGFAEYEQKTDRVIPVVSLALED</sequence>
<dbReference type="OrthoDB" id="8225825at2"/>
<evidence type="ECO:0000256" key="1">
    <source>
        <dbReference type="ARBA" id="ARBA00008710"/>
    </source>
</evidence>
<dbReference type="Pfam" id="PF04075">
    <property type="entry name" value="F420H2_quin_red"/>
    <property type="match status" value="1"/>
</dbReference>
<dbReference type="Proteomes" id="UP000323876">
    <property type="component" value="Unassembled WGS sequence"/>
</dbReference>
<dbReference type="GO" id="GO:0016491">
    <property type="term" value="F:oxidoreductase activity"/>
    <property type="evidence" value="ECO:0007669"/>
    <property type="project" value="InterPro"/>
</dbReference>
<evidence type="ECO:0000256" key="2">
    <source>
        <dbReference type="ARBA" id="ARBA00049106"/>
    </source>
</evidence>
<dbReference type="NCBIfam" id="TIGR00026">
    <property type="entry name" value="hi_GC_TIGR00026"/>
    <property type="match status" value="1"/>
</dbReference>
<dbReference type="GO" id="GO:0005886">
    <property type="term" value="C:plasma membrane"/>
    <property type="evidence" value="ECO:0007669"/>
    <property type="project" value="TreeGrafter"/>
</dbReference>
<dbReference type="AlphaFoldDB" id="A0A5N0ECT7"/>
<gene>
    <name evidence="3" type="ORF">F3087_20280</name>
</gene>
<name>A0A5N0ECT7_9NOCA</name>
<dbReference type="InterPro" id="IPR012349">
    <property type="entry name" value="Split_barrel_FMN-bd"/>
</dbReference>
<protein>
    <submittedName>
        <fullName evidence="3">Nitroreductase family deazaflavin-dependent oxidoreductase</fullName>
    </submittedName>
</protein>
<dbReference type="RefSeq" id="WP_150403568.1">
    <property type="nucleotide sequence ID" value="NZ_VXLC01000008.1"/>
</dbReference>
<dbReference type="PANTHER" id="PTHR39428:SF1">
    <property type="entry name" value="F420H(2)-DEPENDENT QUINONE REDUCTASE RV1261C"/>
    <property type="match status" value="1"/>
</dbReference>
<comment type="caution">
    <text evidence="3">The sequence shown here is derived from an EMBL/GenBank/DDBJ whole genome shotgun (WGS) entry which is preliminary data.</text>
</comment>
<comment type="similarity">
    <text evidence="1">Belongs to the F420H(2)-dependent quinone reductase family.</text>
</comment>
<organism evidence="3 4">
    <name type="scientific">Nocardia colli</name>
    <dbReference type="NCBI Taxonomy" id="2545717"/>
    <lineage>
        <taxon>Bacteria</taxon>
        <taxon>Bacillati</taxon>
        <taxon>Actinomycetota</taxon>
        <taxon>Actinomycetes</taxon>
        <taxon>Mycobacteriales</taxon>
        <taxon>Nocardiaceae</taxon>
        <taxon>Nocardia</taxon>
    </lineage>
</organism>
<comment type="catalytic activity">
    <reaction evidence="2">
        <text>oxidized coenzyme F420-(gamma-L-Glu)(n) + a quinol + H(+) = reduced coenzyme F420-(gamma-L-Glu)(n) + a quinone</text>
        <dbReference type="Rhea" id="RHEA:39663"/>
        <dbReference type="Rhea" id="RHEA-COMP:12939"/>
        <dbReference type="Rhea" id="RHEA-COMP:14378"/>
        <dbReference type="ChEBI" id="CHEBI:15378"/>
        <dbReference type="ChEBI" id="CHEBI:24646"/>
        <dbReference type="ChEBI" id="CHEBI:132124"/>
        <dbReference type="ChEBI" id="CHEBI:133980"/>
        <dbReference type="ChEBI" id="CHEBI:139511"/>
    </reaction>
</comment>
<dbReference type="Gene3D" id="2.30.110.10">
    <property type="entry name" value="Electron Transport, Fmn-binding Protein, Chain A"/>
    <property type="match status" value="1"/>
</dbReference>
<evidence type="ECO:0000313" key="3">
    <source>
        <dbReference type="EMBL" id="KAA8887238.1"/>
    </source>
</evidence>
<dbReference type="GO" id="GO:0070967">
    <property type="term" value="F:coenzyme F420 binding"/>
    <property type="evidence" value="ECO:0007669"/>
    <property type="project" value="TreeGrafter"/>
</dbReference>
<proteinExistence type="inferred from homology"/>
<evidence type="ECO:0000313" key="4">
    <source>
        <dbReference type="Proteomes" id="UP000323876"/>
    </source>
</evidence>
<dbReference type="SUPFAM" id="SSF50475">
    <property type="entry name" value="FMN-binding split barrel"/>
    <property type="match status" value="1"/>
</dbReference>
<dbReference type="EMBL" id="VXLC01000008">
    <property type="protein sequence ID" value="KAA8887238.1"/>
    <property type="molecule type" value="Genomic_DNA"/>
</dbReference>
<keyword evidence="4" id="KW-1185">Reference proteome</keyword>
<dbReference type="PANTHER" id="PTHR39428">
    <property type="entry name" value="F420H(2)-DEPENDENT QUINONE REDUCTASE RV1261C"/>
    <property type="match status" value="1"/>
</dbReference>
<reference evidence="3 4" key="1">
    <citation type="submission" date="2019-09" db="EMBL/GenBank/DDBJ databases">
        <authorList>
            <person name="Wang X."/>
        </authorList>
    </citation>
    <scope>NUCLEOTIDE SEQUENCE [LARGE SCALE GENOMIC DNA]</scope>
    <source>
        <strain evidence="3 4">CICC 11023</strain>
    </source>
</reference>
<dbReference type="InterPro" id="IPR004378">
    <property type="entry name" value="F420H2_quin_Rdtase"/>
</dbReference>